<proteinExistence type="predicted"/>
<organism evidence="1 2">
    <name type="scientific">Streptantibioticus silvisoli</name>
    <dbReference type="NCBI Taxonomy" id="2705255"/>
    <lineage>
        <taxon>Bacteria</taxon>
        <taxon>Bacillati</taxon>
        <taxon>Actinomycetota</taxon>
        <taxon>Actinomycetes</taxon>
        <taxon>Kitasatosporales</taxon>
        <taxon>Streptomycetaceae</taxon>
        <taxon>Streptantibioticus</taxon>
    </lineage>
</organism>
<comment type="caution">
    <text evidence="1">The sequence shown here is derived from an EMBL/GenBank/DDBJ whole genome shotgun (WGS) entry which is preliminary data.</text>
</comment>
<evidence type="ECO:0000313" key="2">
    <source>
        <dbReference type="Proteomes" id="UP001156398"/>
    </source>
</evidence>
<dbReference type="RefSeq" id="WP_271322366.1">
    <property type="nucleotide sequence ID" value="NZ_JAAGKO020000062.1"/>
</dbReference>
<gene>
    <name evidence="1" type="ORF">POF43_029625</name>
</gene>
<dbReference type="EMBL" id="JAAGKO020000062">
    <property type="protein sequence ID" value="MDI5966842.1"/>
    <property type="molecule type" value="Genomic_DNA"/>
</dbReference>
<dbReference type="Proteomes" id="UP001156398">
    <property type="component" value="Unassembled WGS sequence"/>
</dbReference>
<accession>A0ABT6W9Z9</accession>
<sequence>MSGSAAWKAGPGGTISETVTSAKTISGTFSVSVGDKADVSLGVLTDEAKIDISASVTGSTTVTTGHTYSHNITSNKYGNLQYGSYGYKFSWKKWVTSGSCTTTTQASGTAILPTTTTGWKYWETSS</sequence>
<reference evidence="1 2" key="1">
    <citation type="submission" date="2023-05" db="EMBL/GenBank/DDBJ databases">
        <title>Streptantibioticus silvisoli sp. nov., acidotolerant actinomycetes 1 from pine litter.</title>
        <authorList>
            <person name="Swiecimska M."/>
            <person name="Golinska P."/>
            <person name="Sangal V."/>
            <person name="Wachnowicz B."/>
            <person name="Goodfellow M."/>
        </authorList>
    </citation>
    <scope>NUCLEOTIDE SEQUENCE [LARGE SCALE GENOMIC DNA]</scope>
    <source>
        <strain evidence="1 2">SL54</strain>
    </source>
</reference>
<keyword evidence="2" id="KW-1185">Reference proteome</keyword>
<name>A0ABT6W9Z9_9ACTN</name>
<protein>
    <submittedName>
        <fullName evidence="1">Uncharacterized protein</fullName>
    </submittedName>
</protein>
<evidence type="ECO:0000313" key="1">
    <source>
        <dbReference type="EMBL" id="MDI5966842.1"/>
    </source>
</evidence>